<comment type="caution">
    <text evidence="1">The sequence shown here is derived from an EMBL/GenBank/DDBJ whole genome shotgun (WGS) entry which is preliminary data.</text>
</comment>
<evidence type="ECO:0000313" key="1">
    <source>
        <dbReference type="EMBL" id="MFI6502017.1"/>
    </source>
</evidence>
<gene>
    <name evidence="1" type="ORF">ACIBG2_31875</name>
</gene>
<keyword evidence="2" id="KW-1185">Reference proteome</keyword>
<protein>
    <submittedName>
        <fullName evidence="1">Uncharacterized protein</fullName>
    </submittedName>
</protein>
<evidence type="ECO:0000313" key="2">
    <source>
        <dbReference type="Proteomes" id="UP001612741"/>
    </source>
</evidence>
<dbReference type="RefSeq" id="WP_397086984.1">
    <property type="nucleotide sequence ID" value="NZ_JBITGY010000009.1"/>
</dbReference>
<organism evidence="1 2">
    <name type="scientific">Nonomuraea typhae</name>
    <dbReference type="NCBI Taxonomy" id="2603600"/>
    <lineage>
        <taxon>Bacteria</taxon>
        <taxon>Bacillati</taxon>
        <taxon>Actinomycetota</taxon>
        <taxon>Actinomycetes</taxon>
        <taxon>Streptosporangiales</taxon>
        <taxon>Streptosporangiaceae</taxon>
        <taxon>Nonomuraea</taxon>
    </lineage>
</organism>
<dbReference type="EMBL" id="JBITGY010000009">
    <property type="protein sequence ID" value="MFI6502017.1"/>
    <property type="molecule type" value="Genomic_DNA"/>
</dbReference>
<proteinExistence type="predicted"/>
<reference evidence="1 2" key="1">
    <citation type="submission" date="2024-10" db="EMBL/GenBank/DDBJ databases">
        <title>The Natural Products Discovery Center: Release of the First 8490 Sequenced Strains for Exploring Actinobacteria Biosynthetic Diversity.</title>
        <authorList>
            <person name="Kalkreuter E."/>
            <person name="Kautsar S.A."/>
            <person name="Yang D."/>
            <person name="Bader C.D."/>
            <person name="Teijaro C.N."/>
            <person name="Fluegel L."/>
            <person name="Davis C.M."/>
            <person name="Simpson J.R."/>
            <person name="Lauterbach L."/>
            <person name="Steele A.D."/>
            <person name="Gui C."/>
            <person name="Meng S."/>
            <person name="Li G."/>
            <person name="Viehrig K."/>
            <person name="Ye F."/>
            <person name="Su P."/>
            <person name="Kiefer A.F."/>
            <person name="Nichols A."/>
            <person name="Cepeda A.J."/>
            <person name="Yan W."/>
            <person name="Fan B."/>
            <person name="Jiang Y."/>
            <person name="Adhikari A."/>
            <person name="Zheng C.-J."/>
            <person name="Schuster L."/>
            <person name="Cowan T.M."/>
            <person name="Smanski M.J."/>
            <person name="Chevrette M.G."/>
            <person name="De Carvalho L.P.S."/>
            <person name="Shen B."/>
        </authorList>
    </citation>
    <scope>NUCLEOTIDE SEQUENCE [LARGE SCALE GENOMIC DNA]</scope>
    <source>
        <strain evidence="1 2">NPDC050545</strain>
    </source>
</reference>
<dbReference type="Proteomes" id="UP001612741">
    <property type="component" value="Unassembled WGS sequence"/>
</dbReference>
<name>A0ABW7Z1F3_9ACTN</name>
<accession>A0ABW7Z1F3</accession>
<sequence length="94" mass="9893">MNLSTADLAAGVLNWDVEQKLLRLGIQLDALGIGTSLRENNTLLLVWRTGPGLPVPVTVAGQGAYYSWKGSEMRHPADDAKGAAAALAKHIEGA</sequence>